<sequence>MRTFAFGRVALLCVLFFAGARLDAQVKPKWTAMLAPFQIADDLYYVGSQDLAAYLVTTPEGNILINANLPSSPKQIRASVEKLGFRWKDTKILLTGQAHFDHAGGFAEVLRETHAKSMVMEYDAEVIRSGGETDFLHGTGSVPTFPAARVDRVLHDGDTVTLGGVTLTAHRTAGHTRGCTTWTMKAHLPGESAGRLRDVVIVGGYTLWSDFRLVDAPGRPMSYPGITEDFHRTFAVYRSLPCDVFLGDHGEHFGMLEKVARMGGEGSEVWVDPQGYRDTIDGGEKAFEKQLAEQRAGR</sequence>
<dbReference type="OrthoDB" id="9802248at2"/>
<dbReference type="AlphaFoldDB" id="A0A1I6MKC2"/>
<dbReference type="PANTHER" id="PTHR42951:SF17">
    <property type="entry name" value="METALLO-BETA-LACTAMASE DOMAIN-CONTAINING PROTEIN"/>
    <property type="match status" value="1"/>
</dbReference>
<feature type="signal peptide" evidence="1">
    <location>
        <begin position="1"/>
        <end position="20"/>
    </location>
</feature>
<evidence type="ECO:0000256" key="1">
    <source>
        <dbReference type="SAM" id="SignalP"/>
    </source>
</evidence>
<accession>A0A1I6MKC2</accession>
<dbReference type="InterPro" id="IPR036866">
    <property type="entry name" value="RibonucZ/Hydroxyglut_hydro"/>
</dbReference>
<reference evidence="3 4" key="1">
    <citation type="submission" date="2016-10" db="EMBL/GenBank/DDBJ databases">
        <authorList>
            <person name="de Groot N.N."/>
        </authorList>
    </citation>
    <scope>NUCLEOTIDE SEQUENCE [LARGE SCALE GENOMIC DNA]</scope>
    <source>
        <strain evidence="3 4">DSM 21001</strain>
    </source>
</reference>
<dbReference type="SMART" id="SM00849">
    <property type="entry name" value="Lactamase_B"/>
    <property type="match status" value="1"/>
</dbReference>
<dbReference type="NCBIfam" id="NF033105">
    <property type="entry name" value="bla_subclass_B3"/>
    <property type="match status" value="1"/>
</dbReference>
<proteinExistence type="predicted"/>
<evidence type="ECO:0000259" key="2">
    <source>
        <dbReference type="SMART" id="SM00849"/>
    </source>
</evidence>
<dbReference type="Proteomes" id="UP000199024">
    <property type="component" value="Unassembled WGS sequence"/>
</dbReference>
<dbReference type="Gene3D" id="3.60.15.10">
    <property type="entry name" value="Ribonuclease Z/Hydroxyacylglutathione hydrolase-like"/>
    <property type="match status" value="1"/>
</dbReference>
<dbReference type="SUPFAM" id="SSF56281">
    <property type="entry name" value="Metallo-hydrolase/oxidoreductase"/>
    <property type="match status" value="1"/>
</dbReference>
<gene>
    <name evidence="3" type="ORF">SAMN05421771_2856</name>
</gene>
<feature type="domain" description="Metallo-beta-lactamase" evidence="2">
    <location>
        <begin position="50"/>
        <end position="249"/>
    </location>
</feature>
<dbReference type="NCBIfam" id="NF012229">
    <property type="entry name" value="bla_class_B_core"/>
    <property type="match status" value="1"/>
</dbReference>
<dbReference type="InterPro" id="IPR050855">
    <property type="entry name" value="NDM-1-like"/>
</dbReference>
<keyword evidence="4" id="KW-1185">Reference proteome</keyword>
<dbReference type="PANTHER" id="PTHR42951">
    <property type="entry name" value="METALLO-BETA-LACTAMASE DOMAIN-CONTAINING"/>
    <property type="match status" value="1"/>
</dbReference>
<evidence type="ECO:0000313" key="3">
    <source>
        <dbReference type="EMBL" id="SFS16145.1"/>
    </source>
</evidence>
<evidence type="ECO:0000313" key="4">
    <source>
        <dbReference type="Proteomes" id="UP000199024"/>
    </source>
</evidence>
<dbReference type="EMBL" id="FOZL01000001">
    <property type="protein sequence ID" value="SFS16145.1"/>
    <property type="molecule type" value="Genomic_DNA"/>
</dbReference>
<organism evidence="3 4">
    <name type="scientific">Granulicella pectinivorans</name>
    <dbReference type="NCBI Taxonomy" id="474950"/>
    <lineage>
        <taxon>Bacteria</taxon>
        <taxon>Pseudomonadati</taxon>
        <taxon>Acidobacteriota</taxon>
        <taxon>Terriglobia</taxon>
        <taxon>Terriglobales</taxon>
        <taxon>Acidobacteriaceae</taxon>
        <taxon>Granulicella</taxon>
    </lineage>
</organism>
<feature type="chain" id="PRO_5011476724" evidence="1">
    <location>
        <begin position="21"/>
        <end position="298"/>
    </location>
</feature>
<keyword evidence="1" id="KW-0732">Signal</keyword>
<dbReference type="InterPro" id="IPR001279">
    <property type="entry name" value="Metallo-B-lactamas"/>
</dbReference>
<protein>
    <submittedName>
        <fullName evidence="3">Metallo-beta-lactamase class B</fullName>
    </submittedName>
</protein>
<dbReference type="RefSeq" id="WP_089839825.1">
    <property type="nucleotide sequence ID" value="NZ_FOZL01000001.1"/>
</dbReference>
<dbReference type="STRING" id="474950.SAMN05421771_2856"/>
<name>A0A1I6MKC2_9BACT</name>
<dbReference type="Pfam" id="PF00753">
    <property type="entry name" value="Lactamase_B"/>
    <property type="match status" value="1"/>
</dbReference>